<comment type="pathway">
    <text evidence="6">Pyrimidine metabolism; UMP biosynthesis via de novo pathway; (S)-dihydroorotate from bicarbonate: step 3/3.</text>
</comment>
<feature type="binding site" evidence="6">
    <location>
        <position position="105"/>
    </location>
    <ligand>
        <name>Zn(2+)</name>
        <dbReference type="ChEBI" id="CHEBI:29105"/>
        <label>1</label>
    </ligand>
</feature>
<dbReference type="NCBIfam" id="NF006839">
    <property type="entry name" value="PRK09357.1-4"/>
    <property type="match status" value="1"/>
</dbReference>
<comment type="similarity">
    <text evidence="2 6">Belongs to the metallo-dependent hydrolases superfamily. DHOase family. Class I DHOase subfamily.</text>
</comment>
<feature type="binding site" evidence="6">
    <location>
        <position position="276"/>
    </location>
    <ligand>
        <name>Zn(2+)</name>
        <dbReference type="ChEBI" id="CHEBI:29105"/>
        <label>2</label>
    </ligand>
</feature>
<feature type="binding site" evidence="6">
    <location>
        <begin position="107"/>
        <end position="109"/>
    </location>
    <ligand>
        <name>substrate</name>
    </ligand>
</feature>
<dbReference type="Gene3D" id="2.30.40.10">
    <property type="entry name" value="Urease, subunit C, domain 1"/>
    <property type="match status" value="1"/>
</dbReference>
<dbReference type="EC" id="3.5.2.3" evidence="6"/>
<dbReference type="HAMAP" id="MF_00220_B">
    <property type="entry name" value="PyrC_classI_B"/>
    <property type="match status" value="1"/>
</dbReference>
<proteinExistence type="inferred from homology"/>
<dbReference type="PANTHER" id="PTHR43668:SF2">
    <property type="entry name" value="ALLANTOINASE"/>
    <property type="match status" value="1"/>
</dbReference>
<dbReference type="Proteomes" id="UP000001873">
    <property type="component" value="Chromosome"/>
</dbReference>
<dbReference type="GO" id="GO:0005737">
    <property type="term" value="C:cytoplasm"/>
    <property type="evidence" value="ECO:0007669"/>
    <property type="project" value="TreeGrafter"/>
</dbReference>
<dbReference type="GO" id="GO:0006145">
    <property type="term" value="P:purine nucleobase catabolic process"/>
    <property type="evidence" value="ECO:0007669"/>
    <property type="project" value="TreeGrafter"/>
</dbReference>
<evidence type="ECO:0000256" key="1">
    <source>
        <dbReference type="ARBA" id="ARBA00002368"/>
    </source>
</evidence>
<dbReference type="GO" id="GO:0008270">
    <property type="term" value="F:zinc ion binding"/>
    <property type="evidence" value="ECO:0007669"/>
    <property type="project" value="UniProtKB-UniRule"/>
</dbReference>
<keyword evidence="4 6" id="KW-0378">Hydrolase</keyword>
<dbReference type="InterPro" id="IPR006680">
    <property type="entry name" value="Amidohydro-rel"/>
</dbReference>
<comment type="function">
    <text evidence="1 6">Catalyzes the reversible cyclization of carbamoyl aspartate to dihydroorotate.</text>
</comment>
<comment type="catalytic activity">
    <reaction evidence="6">
        <text>(S)-dihydroorotate + H2O = N-carbamoyl-L-aspartate + H(+)</text>
        <dbReference type="Rhea" id="RHEA:24296"/>
        <dbReference type="ChEBI" id="CHEBI:15377"/>
        <dbReference type="ChEBI" id="CHEBI:15378"/>
        <dbReference type="ChEBI" id="CHEBI:30864"/>
        <dbReference type="ChEBI" id="CHEBI:32814"/>
        <dbReference type="EC" id="3.5.2.3"/>
    </reaction>
</comment>
<keyword evidence="6" id="KW-0862">Zinc</keyword>
<dbReference type="KEGG" id="sez:Sez_1151"/>
<dbReference type="Pfam" id="PF01979">
    <property type="entry name" value="Amidohydro_1"/>
    <property type="match status" value="1"/>
</dbReference>
<dbReference type="Gene3D" id="3.20.20.140">
    <property type="entry name" value="Metal-dependent hydrolases"/>
    <property type="match status" value="1"/>
</dbReference>
<evidence type="ECO:0000259" key="7">
    <source>
        <dbReference type="Pfam" id="PF01979"/>
    </source>
</evidence>
<feature type="binding site" evidence="6">
    <location>
        <position position="353"/>
    </location>
    <ligand>
        <name>substrate</name>
    </ligand>
</feature>
<evidence type="ECO:0000256" key="6">
    <source>
        <dbReference type="HAMAP-Rule" id="MF_00220"/>
    </source>
</evidence>
<dbReference type="GO" id="GO:0044205">
    <property type="term" value="P:'de novo' UMP biosynthetic process"/>
    <property type="evidence" value="ECO:0007669"/>
    <property type="project" value="UniProtKB-UniRule"/>
</dbReference>
<keyword evidence="3 6" id="KW-0479">Metal-binding</keyword>
<evidence type="ECO:0000256" key="5">
    <source>
        <dbReference type="ARBA" id="ARBA00022975"/>
    </source>
</evidence>
<dbReference type="InterPro" id="IPR050138">
    <property type="entry name" value="DHOase/Allantoinase_Hydrolase"/>
</dbReference>
<feature type="binding site" evidence="6">
    <location>
        <position position="196"/>
    </location>
    <ligand>
        <name>Zn(2+)</name>
        <dbReference type="ChEBI" id="CHEBI:29105"/>
        <label>2</label>
    </ligand>
</feature>
<dbReference type="AlphaFoldDB" id="B4U3D3"/>
<comment type="caution">
    <text evidence="6">Lacks conserved residue(s) required for the propagation of feature annotation.</text>
</comment>
<feature type="binding site" evidence="6">
    <location>
        <position position="322"/>
    </location>
    <ligand>
        <name>substrate</name>
    </ligand>
</feature>
<dbReference type="InterPro" id="IPR032466">
    <property type="entry name" value="Metal_Hydrolase"/>
</dbReference>
<dbReference type="EMBL" id="CP001129">
    <property type="protein sequence ID" value="ACG62500.1"/>
    <property type="molecule type" value="Genomic_DNA"/>
</dbReference>
<evidence type="ECO:0000313" key="8">
    <source>
        <dbReference type="EMBL" id="ACG62500.1"/>
    </source>
</evidence>
<dbReference type="SUPFAM" id="SSF51338">
    <property type="entry name" value="Composite domain of metallo-dependent hydrolases"/>
    <property type="match status" value="1"/>
</dbReference>
<protein>
    <recommendedName>
        <fullName evidence="6">Dihydroorotase</fullName>
        <shortName evidence="6">DHOase</shortName>
        <ecNumber evidence="6">3.5.2.3</ecNumber>
    </recommendedName>
</protein>
<dbReference type="CDD" id="cd01317">
    <property type="entry name" value="DHOase_IIa"/>
    <property type="match status" value="1"/>
</dbReference>
<organism evidence="8 9">
    <name type="scientific">Streptococcus equi subsp. zooepidemicus (strain MGCS10565)</name>
    <dbReference type="NCBI Taxonomy" id="552526"/>
    <lineage>
        <taxon>Bacteria</taxon>
        <taxon>Bacillati</taxon>
        <taxon>Bacillota</taxon>
        <taxon>Bacilli</taxon>
        <taxon>Lactobacillales</taxon>
        <taxon>Streptococcaceae</taxon>
        <taxon>Streptococcus</taxon>
    </lineage>
</organism>
<sequence>MISGIKPVMSDMASKTSNRCPVKSEVAKVMLDYPDKQISRFDIGGVMLLIKNGRVMDPKSQLDQVADVLIDNGRILRIAPDIEHDEAEQIDASGLVVAPGLVDIHVHFREPGQTHKEDIHTGALAAAAGGVTTVVMMANTNPVISDTETLQAVLASAAKEKINIYTNASVTKRFNGQELTDFKALLAAGAVSFSDDGIPLESSKVLKEALDLAKANKTFIALHEEDPQLNGVLGFNEHIAKDHFHFCGATGVAEYSMIARDVMIAYDRQAHVHIQHLSKAESVKVVAFAQQLGAKVTAEATPQHFSKTEDLLRLAGANAKMNPPLRTEQDRLAVIEGLKSGVIAIIATDHAPHHSDEKAVADLTKAPSGMTGLETSLSLGLTNLVEPGYLSLMALLEKMTINPASLYNFDAGYLAESGPADLVIFADKEKRLVTEAFASKASNSPFIGETLKGVVKYTIAKGQIVYQADN</sequence>
<accession>B4U3D3</accession>
<comment type="cofactor">
    <cofactor evidence="6">
        <name>Zn(2+)</name>
        <dbReference type="ChEBI" id="CHEBI:29105"/>
    </cofactor>
    <text evidence="6">Binds 2 Zn(2+) ions per subunit.</text>
</comment>
<dbReference type="InterPro" id="IPR004722">
    <property type="entry name" value="DHOase"/>
</dbReference>
<dbReference type="InterPro" id="IPR002195">
    <property type="entry name" value="Dihydroorotase_CS"/>
</dbReference>
<dbReference type="HOGENOM" id="CLU_015572_1_0_9"/>
<dbReference type="NCBIfam" id="TIGR00857">
    <property type="entry name" value="pyrC_multi"/>
    <property type="match status" value="1"/>
</dbReference>
<feature type="binding site" evidence="6">
    <location>
        <position position="139"/>
    </location>
    <ligand>
        <name>substrate</name>
    </ligand>
</feature>
<dbReference type="PROSITE" id="PS00482">
    <property type="entry name" value="DIHYDROOROTASE_1"/>
    <property type="match status" value="1"/>
</dbReference>
<feature type="domain" description="Amidohydrolase-related" evidence="7">
    <location>
        <begin position="96"/>
        <end position="465"/>
    </location>
</feature>
<feature type="binding site" evidence="6">
    <location>
        <position position="349"/>
    </location>
    <ligand>
        <name>Zn(2+)</name>
        <dbReference type="ChEBI" id="CHEBI:29105"/>
        <label>1</label>
    </ligand>
</feature>
<evidence type="ECO:0000313" key="9">
    <source>
        <dbReference type="Proteomes" id="UP000001873"/>
    </source>
</evidence>
<dbReference type="UniPathway" id="UPA00070">
    <property type="reaction ID" value="UER00117"/>
</dbReference>
<evidence type="ECO:0000256" key="4">
    <source>
        <dbReference type="ARBA" id="ARBA00022801"/>
    </source>
</evidence>
<feature type="binding site" evidence="6">
    <location>
        <position position="196"/>
    </location>
    <ligand>
        <name>Zn(2+)</name>
        <dbReference type="ChEBI" id="CHEBI:29105"/>
        <label>1</label>
    </ligand>
</feature>
<feature type="binding site" evidence="6">
    <location>
        <position position="107"/>
    </location>
    <ligand>
        <name>Zn(2+)</name>
        <dbReference type="ChEBI" id="CHEBI:29105"/>
        <label>1</label>
    </ligand>
</feature>
<dbReference type="GO" id="GO:0004151">
    <property type="term" value="F:dihydroorotase activity"/>
    <property type="evidence" value="ECO:0007669"/>
    <property type="project" value="UniProtKB-UniRule"/>
</dbReference>
<dbReference type="SUPFAM" id="SSF51556">
    <property type="entry name" value="Metallo-dependent hydrolases"/>
    <property type="match status" value="1"/>
</dbReference>
<dbReference type="InterPro" id="IPR011059">
    <property type="entry name" value="Metal-dep_hydrolase_composite"/>
</dbReference>
<feature type="active site" evidence="6">
    <location>
        <position position="349"/>
    </location>
</feature>
<feature type="binding site" evidence="6">
    <location>
        <position position="223"/>
    </location>
    <ligand>
        <name>Zn(2+)</name>
        <dbReference type="ChEBI" id="CHEBI:29105"/>
        <label>2</label>
    </ligand>
</feature>
<evidence type="ECO:0000256" key="3">
    <source>
        <dbReference type="ARBA" id="ARBA00022723"/>
    </source>
</evidence>
<name>B4U3D3_STREM</name>
<dbReference type="GO" id="GO:0004038">
    <property type="term" value="F:allantoinase activity"/>
    <property type="evidence" value="ECO:0007669"/>
    <property type="project" value="TreeGrafter"/>
</dbReference>
<reference evidence="8 9" key="1">
    <citation type="journal article" date="2008" name="PLoS ONE">
        <title>Genome sequence of a lancefield group C Streptococcus zooepidemicus strain causing epidemic nephritis: new information about an old disease.</title>
        <authorList>
            <person name="Beres S.B."/>
            <person name="Sesso R."/>
            <person name="Pinto S.W.L."/>
            <person name="Hoe N.P."/>
            <person name="Porcella S.F."/>
            <person name="Deleo F.R."/>
            <person name="Musser J.M."/>
        </authorList>
    </citation>
    <scope>NUCLEOTIDE SEQUENCE [LARGE SCALE GENOMIC DNA]</scope>
    <source>
        <strain evidence="8 9">MGCS10565</strain>
    </source>
</reference>
<dbReference type="PANTHER" id="PTHR43668">
    <property type="entry name" value="ALLANTOINASE"/>
    <property type="match status" value="1"/>
</dbReference>
<dbReference type="PROSITE" id="PS00483">
    <property type="entry name" value="DIHYDROOROTASE_2"/>
    <property type="match status" value="1"/>
</dbReference>
<keyword evidence="5 6" id="KW-0665">Pyrimidine biosynthesis</keyword>
<gene>
    <name evidence="6" type="primary">pyrC</name>
    <name evidence="8" type="ordered locus">Sez_1151</name>
</gene>
<evidence type="ECO:0000256" key="2">
    <source>
        <dbReference type="ARBA" id="ARBA00010286"/>
    </source>
</evidence>